<protein>
    <recommendedName>
        <fullName evidence="4">5-methylthioadenosine/S-adenosylhomocysteine deaminase</fullName>
        <shortName evidence="4">MTA/SAH deaminase</shortName>
        <ecNumber evidence="4">3.5.4.28</ecNumber>
        <ecNumber evidence="4">3.5.4.31</ecNumber>
    </recommendedName>
</protein>
<dbReference type="FunFam" id="3.20.20.140:FF:000014">
    <property type="entry name" value="5-methylthioadenosine/S-adenosylhomocysteine deaminase"/>
    <property type="match status" value="1"/>
</dbReference>
<dbReference type="CDD" id="cd01298">
    <property type="entry name" value="ATZ_TRZ_like"/>
    <property type="match status" value="1"/>
</dbReference>
<dbReference type="Pfam" id="PF01979">
    <property type="entry name" value="Amidohydro_1"/>
    <property type="match status" value="1"/>
</dbReference>
<feature type="domain" description="Amidohydrolase-related" evidence="5">
    <location>
        <begin position="59"/>
        <end position="406"/>
    </location>
</feature>
<reference evidence="6 7" key="1">
    <citation type="submission" date="2023-07" db="EMBL/GenBank/DDBJ databases">
        <title>Genomic Encyclopedia of Type Strains, Phase IV (KMG-IV): sequencing the most valuable type-strain genomes for metagenomic binning, comparative biology and taxonomic classification.</title>
        <authorList>
            <person name="Goeker M."/>
        </authorList>
    </citation>
    <scope>NUCLEOTIDE SEQUENCE [LARGE SCALE GENOMIC DNA]</scope>
    <source>
        <strain evidence="6 7">DSM 46876</strain>
    </source>
</reference>
<dbReference type="EMBL" id="JAUSUV010000004">
    <property type="protein sequence ID" value="MDQ0416980.1"/>
    <property type="molecule type" value="Genomic_DNA"/>
</dbReference>
<dbReference type="EC" id="3.5.4.28" evidence="4"/>
<dbReference type="Proteomes" id="UP001238450">
    <property type="component" value="Unassembled WGS sequence"/>
</dbReference>
<dbReference type="Gene3D" id="3.20.20.140">
    <property type="entry name" value="Metal-dependent hydrolases"/>
    <property type="match status" value="1"/>
</dbReference>
<dbReference type="RefSeq" id="WP_307251670.1">
    <property type="nucleotide sequence ID" value="NZ_JAUSUV010000004.1"/>
</dbReference>
<keyword evidence="7" id="KW-1185">Reference proteome</keyword>
<dbReference type="Gene3D" id="2.30.40.10">
    <property type="entry name" value="Urease, subunit C, domain 1"/>
    <property type="match status" value="1"/>
</dbReference>
<sequence length="434" mass="47381">MMKTLFTEAVVISMEDGARPIQNGNLAIEDGIITYVGSALSLEEHDQYDEIVSCKGKAILPGFVNTHGHLAMTLLRGYADDLPLQQWLENEIWPMEGKMNAEHVSAGAHLAALEMIQGGTTTFLDMYDNMDAVANVVEHSGLRARLTRGCIGFGDDALRKSKLEEAASFAKRWNGAADGRITTMLAPHSPYTCGPDFIRQFVEKATELGLPIHTHMSETKAEVELNVREYGARPVEHLDKLGFFDIPSLVAHAVHLTEEEIALLAKKNVKIAHNPGSNLKLGSGIAPISQMIAHGMRPSLATDGAASNNNLDLLEEIQLAALIHKGHLQDPLAVPAKTALAMGTVYGAEALFLEKEIGTLEIGKQADFITLDLTQAHMQPQTDVVSHIVYSATRSDVQDVYVQGKPLMKNREMLTIDSEKVIFEANQAFENLRG</sequence>
<feature type="binding site" evidence="4">
    <location>
        <position position="303"/>
    </location>
    <ligand>
        <name>substrate</name>
    </ligand>
</feature>
<feature type="binding site" evidence="4">
    <location>
        <position position="148"/>
    </location>
    <ligand>
        <name>substrate</name>
    </ligand>
</feature>
<keyword evidence="2 4" id="KW-0378">Hydrolase</keyword>
<dbReference type="SUPFAM" id="SSF51338">
    <property type="entry name" value="Composite domain of metallo-dependent hydrolases"/>
    <property type="match status" value="1"/>
</dbReference>
<dbReference type="EC" id="3.5.4.31" evidence="4"/>
<dbReference type="InterPro" id="IPR011059">
    <property type="entry name" value="Metal-dep_hydrolase_composite"/>
</dbReference>
<dbReference type="GO" id="GO:0090614">
    <property type="term" value="F:5'-methylthioadenosine deaminase activity"/>
    <property type="evidence" value="ECO:0007669"/>
    <property type="project" value="UniProtKB-UniRule"/>
</dbReference>
<dbReference type="InterPro" id="IPR023512">
    <property type="entry name" value="Deaminase_MtaD/DadD"/>
</dbReference>
<feature type="binding site" evidence="4">
    <location>
        <position position="303"/>
    </location>
    <ligand>
        <name>Zn(2+)</name>
        <dbReference type="ChEBI" id="CHEBI:29105"/>
    </ligand>
</feature>
<comment type="catalytic activity">
    <reaction evidence="4">
        <text>S-methyl-5'-thioadenosine + H2O + H(+) = S-methyl-5'-thioinosine + NH4(+)</text>
        <dbReference type="Rhea" id="RHEA:25025"/>
        <dbReference type="ChEBI" id="CHEBI:15377"/>
        <dbReference type="ChEBI" id="CHEBI:15378"/>
        <dbReference type="ChEBI" id="CHEBI:17509"/>
        <dbReference type="ChEBI" id="CHEBI:28938"/>
        <dbReference type="ChEBI" id="CHEBI:48595"/>
        <dbReference type="EC" id="3.5.4.31"/>
    </reaction>
</comment>
<proteinExistence type="inferred from homology"/>
<name>A0AAJ1WRV4_9BACL</name>
<dbReference type="GO" id="GO:0050270">
    <property type="term" value="F:S-adenosylhomocysteine deaminase activity"/>
    <property type="evidence" value="ECO:0007669"/>
    <property type="project" value="UniProtKB-UniRule"/>
</dbReference>
<comment type="function">
    <text evidence="4">Catalyzes the deamination of 5-methylthioadenosine and S-adenosyl-L-homocysteine into 5-methylthioinosine and S-inosyl-L-homocysteine, respectively. Is also able to deaminate adenosine.</text>
</comment>
<evidence type="ECO:0000256" key="1">
    <source>
        <dbReference type="ARBA" id="ARBA00022723"/>
    </source>
</evidence>
<evidence type="ECO:0000259" key="5">
    <source>
        <dbReference type="Pfam" id="PF01979"/>
    </source>
</evidence>
<comment type="catalytic activity">
    <reaction evidence="4">
        <text>S-adenosyl-L-homocysteine + H2O + H(+) = S-inosyl-L-homocysteine + NH4(+)</text>
        <dbReference type="Rhea" id="RHEA:20716"/>
        <dbReference type="ChEBI" id="CHEBI:15377"/>
        <dbReference type="ChEBI" id="CHEBI:15378"/>
        <dbReference type="ChEBI" id="CHEBI:28938"/>
        <dbReference type="ChEBI" id="CHEBI:57856"/>
        <dbReference type="ChEBI" id="CHEBI:57985"/>
        <dbReference type="EC" id="3.5.4.28"/>
    </reaction>
</comment>
<keyword evidence="3 4" id="KW-0862">Zinc</keyword>
<feature type="binding site" evidence="4">
    <location>
        <position position="218"/>
    </location>
    <ligand>
        <name>substrate</name>
    </ligand>
</feature>
<dbReference type="SUPFAM" id="SSF51556">
    <property type="entry name" value="Metallo-dependent hydrolases"/>
    <property type="match status" value="1"/>
</dbReference>
<comment type="caution">
    <text evidence="4">Lacks conserved residue(s) required for the propagation of feature annotation.</text>
</comment>
<comment type="similarity">
    <text evidence="4">Belongs to the metallo-dependent hydrolases superfamily. MTA/SAH deaminase family.</text>
</comment>
<evidence type="ECO:0000256" key="3">
    <source>
        <dbReference type="ARBA" id="ARBA00022833"/>
    </source>
</evidence>
<comment type="cofactor">
    <cofactor evidence="4">
        <name>Zn(2+)</name>
        <dbReference type="ChEBI" id="CHEBI:29105"/>
    </cofactor>
    <text evidence="4">Binds 1 zinc ion per subunit.</text>
</comment>
<comment type="caution">
    <text evidence="6">The sequence shown here is derived from an EMBL/GenBank/DDBJ whole genome shotgun (WGS) entry which is preliminary data.</text>
</comment>
<accession>A0AAJ1WRV4</accession>
<dbReference type="PANTHER" id="PTHR43794">
    <property type="entry name" value="AMINOHYDROLASE SSNA-RELATED"/>
    <property type="match status" value="1"/>
</dbReference>
<dbReference type="GO" id="GO:0046872">
    <property type="term" value="F:metal ion binding"/>
    <property type="evidence" value="ECO:0007669"/>
    <property type="project" value="UniProtKB-KW"/>
</dbReference>
<feature type="binding site" evidence="4">
    <location>
        <position position="69"/>
    </location>
    <ligand>
        <name>Zn(2+)</name>
        <dbReference type="ChEBI" id="CHEBI:29105"/>
    </ligand>
</feature>
<evidence type="ECO:0000256" key="4">
    <source>
        <dbReference type="HAMAP-Rule" id="MF_01281"/>
    </source>
</evidence>
<gene>
    <name evidence="4" type="primary">mtaD</name>
    <name evidence="6" type="ORF">J2Z48_001152</name>
</gene>
<keyword evidence="1 4" id="KW-0479">Metal-binding</keyword>
<feature type="binding site" evidence="4">
    <location>
        <position position="215"/>
    </location>
    <ligand>
        <name>Zn(2+)</name>
        <dbReference type="ChEBI" id="CHEBI:29105"/>
    </ligand>
</feature>
<organism evidence="6 7">
    <name type="scientific">Croceifilum oryzae</name>
    <dbReference type="NCBI Taxonomy" id="1553429"/>
    <lineage>
        <taxon>Bacteria</taxon>
        <taxon>Bacillati</taxon>
        <taxon>Bacillota</taxon>
        <taxon>Bacilli</taxon>
        <taxon>Bacillales</taxon>
        <taxon>Thermoactinomycetaceae</taxon>
        <taxon>Croceifilum</taxon>
    </lineage>
</organism>
<dbReference type="HAMAP" id="MF_01281">
    <property type="entry name" value="MTA_SAH_deamin"/>
    <property type="match status" value="1"/>
</dbReference>
<dbReference type="AlphaFoldDB" id="A0AAJ1WRV4"/>
<dbReference type="InterPro" id="IPR006680">
    <property type="entry name" value="Amidohydro-rel"/>
</dbReference>
<feature type="binding site" evidence="4">
    <location>
        <position position="188"/>
    </location>
    <ligand>
        <name>substrate</name>
    </ligand>
</feature>
<evidence type="ECO:0000313" key="6">
    <source>
        <dbReference type="EMBL" id="MDQ0416980.1"/>
    </source>
</evidence>
<dbReference type="InterPro" id="IPR032466">
    <property type="entry name" value="Metal_Hydrolase"/>
</dbReference>
<dbReference type="PANTHER" id="PTHR43794:SF11">
    <property type="entry name" value="AMIDOHYDROLASE-RELATED DOMAIN-CONTAINING PROTEIN"/>
    <property type="match status" value="1"/>
</dbReference>
<dbReference type="InterPro" id="IPR050287">
    <property type="entry name" value="MTA/SAH_deaminase"/>
</dbReference>
<evidence type="ECO:0000313" key="7">
    <source>
        <dbReference type="Proteomes" id="UP001238450"/>
    </source>
</evidence>
<feature type="binding site" evidence="4">
    <location>
        <position position="67"/>
    </location>
    <ligand>
        <name>Zn(2+)</name>
        <dbReference type="ChEBI" id="CHEBI:29105"/>
    </ligand>
</feature>
<evidence type="ECO:0000256" key="2">
    <source>
        <dbReference type="ARBA" id="ARBA00022801"/>
    </source>
</evidence>
<feature type="binding site" evidence="4">
    <location>
        <position position="96"/>
    </location>
    <ligand>
        <name>substrate</name>
    </ligand>
</feature>